<name>A0A1R3HIZ9_9ROSI</name>
<dbReference type="AlphaFoldDB" id="A0A1R3HIZ9"/>
<dbReference type="Pfam" id="PF23228">
    <property type="entry name" value="zf_PCFS4"/>
    <property type="match status" value="1"/>
</dbReference>
<dbReference type="GO" id="GO:0008270">
    <property type="term" value="F:zinc ion binding"/>
    <property type="evidence" value="ECO:0007669"/>
    <property type="project" value="UniProtKB-KW"/>
</dbReference>
<evidence type="ECO:0000313" key="5">
    <source>
        <dbReference type="Proteomes" id="UP000187203"/>
    </source>
</evidence>
<dbReference type="STRING" id="93759.A0A1R3HIZ9"/>
<dbReference type="InterPro" id="IPR045154">
    <property type="entry name" value="PCF11-like"/>
</dbReference>
<comment type="caution">
    <text evidence="4">The sequence shown here is derived from an EMBL/GenBank/DDBJ whole genome shotgun (WGS) entry which is preliminary data.</text>
</comment>
<dbReference type="PROSITE" id="PS50157">
    <property type="entry name" value="ZINC_FINGER_C2H2_2"/>
    <property type="match status" value="1"/>
</dbReference>
<evidence type="ECO:0000256" key="2">
    <source>
        <dbReference type="SAM" id="MobiDB-lite"/>
    </source>
</evidence>
<reference evidence="5" key="1">
    <citation type="submission" date="2013-09" db="EMBL/GenBank/DDBJ databases">
        <title>Corchorus olitorius genome sequencing.</title>
        <authorList>
            <person name="Alam M."/>
            <person name="Haque M.S."/>
            <person name="Islam M.S."/>
            <person name="Emdad E.M."/>
            <person name="Islam M.M."/>
            <person name="Ahmed B."/>
            <person name="Halim A."/>
            <person name="Hossen Q.M.M."/>
            <person name="Hossain M.Z."/>
            <person name="Ahmed R."/>
            <person name="Khan M.M."/>
            <person name="Islam R."/>
            <person name="Rashid M.M."/>
            <person name="Khan S.A."/>
            <person name="Rahman M.S."/>
            <person name="Alam M."/>
            <person name="Yahiya A.S."/>
            <person name="Khan M.S."/>
            <person name="Azam M.S."/>
            <person name="Haque T."/>
            <person name="Lashkar M.Z.H."/>
            <person name="Akhand A.I."/>
            <person name="Morshed G."/>
            <person name="Roy S."/>
            <person name="Uddin K.S."/>
            <person name="Rabeya T."/>
            <person name="Hossain A.S."/>
            <person name="Chowdhury A."/>
            <person name="Snigdha A.R."/>
            <person name="Mortoza M.S."/>
            <person name="Matin S.A."/>
            <person name="Hoque S.M.E."/>
            <person name="Islam M.K."/>
            <person name="Roy D.K."/>
            <person name="Haider R."/>
            <person name="Moosa M.M."/>
            <person name="Elias S.M."/>
            <person name="Hasan A.M."/>
            <person name="Jahan S."/>
            <person name="Shafiuddin M."/>
            <person name="Mahmood N."/>
            <person name="Shommy N.S."/>
        </authorList>
    </citation>
    <scope>NUCLEOTIDE SEQUENCE [LARGE SCALE GENOMIC DNA]</scope>
    <source>
        <strain evidence="5">cv. O-4</strain>
    </source>
</reference>
<accession>A0A1R3HIZ9</accession>
<dbReference type="Proteomes" id="UP000187203">
    <property type="component" value="Unassembled WGS sequence"/>
</dbReference>
<dbReference type="InterPro" id="IPR013087">
    <property type="entry name" value="Znf_C2H2_type"/>
</dbReference>
<sequence>MARASPVSVQGFIPTNPNPKRRYDDVDRVPIMSRASPVSVQDFRYQQRQGFYPPPQQGVSVHNTNGRVFTTSTVINPPHAPPPNFLSPYGTVTNPPVSQTPNPSTIRVNESSSSILSELFRSINAQGLLTNPNGQEKLVEEEVPSEFDAAWLKVRHESVIKSLYSDIPRQCKTCGQRFKTQEEHSKHMDKHVRKNRELKKIKKMKPSRPWLLTQTLWLKATETPENGGIAFFLRQRDSTEEKVKEFAVPADENQTLCALCMEGFEDFYSDETEDWMYRGTVYKNDPNGTMAAAGKDRSKLGPIVHAKCL</sequence>
<proteinExistence type="predicted"/>
<dbReference type="PANTHER" id="PTHR15921:SF11">
    <property type="entry name" value="POLYADENYLATION AND CLEAVAGE FACTOR HOMOLOG 1-RELATED"/>
    <property type="match status" value="1"/>
</dbReference>
<dbReference type="EMBL" id="AWUE01020023">
    <property type="protein sequence ID" value="OMO70234.1"/>
    <property type="molecule type" value="Genomic_DNA"/>
</dbReference>
<gene>
    <name evidence="4" type="ORF">COLO4_28684</name>
</gene>
<dbReference type="GO" id="GO:0005737">
    <property type="term" value="C:cytoplasm"/>
    <property type="evidence" value="ECO:0007669"/>
    <property type="project" value="TreeGrafter"/>
</dbReference>
<dbReference type="InterPro" id="IPR057242">
    <property type="entry name" value="PCFS4-like"/>
</dbReference>
<feature type="domain" description="C2H2-type" evidence="3">
    <location>
        <begin position="169"/>
        <end position="196"/>
    </location>
</feature>
<keyword evidence="1" id="KW-0862">Zinc</keyword>
<dbReference type="GO" id="GO:0006369">
    <property type="term" value="P:termination of RNA polymerase II transcription"/>
    <property type="evidence" value="ECO:0007669"/>
    <property type="project" value="InterPro"/>
</dbReference>
<dbReference type="GO" id="GO:0005849">
    <property type="term" value="C:mRNA cleavage factor complex"/>
    <property type="evidence" value="ECO:0007669"/>
    <property type="project" value="TreeGrafter"/>
</dbReference>
<dbReference type="OrthoDB" id="2129491at2759"/>
<dbReference type="GO" id="GO:0031124">
    <property type="term" value="P:mRNA 3'-end processing"/>
    <property type="evidence" value="ECO:0007669"/>
    <property type="project" value="InterPro"/>
</dbReference>
<dbReference type="GO" id="GO:0000993">
    <property type="term" value="F:RNA polymerase II complex binding"/>
    <property type="evidence" value="ECO:0007669"/>
    <property type="project" value="InterPro"/>
</dbReference>
<keyword evidence="1" id="KW-0863">Zinc-finger</keyword>
<evidence type="ECO:0000256" key="1">
    <source>
        <dbReference type="PROSITE-ProRule" id="PRU00042"/>
    </source>
</evidence>
<keyword evidence="5" id="KW-1185">Reference proteome</keyword>
<protein>
    <recommendedName>
        <fullName evidence="3">C2H2-type domain-containing protein</fullName>
    </recommendedName>
</protein>
<evidence type="ECO:0000259" key="3">
    <source>
        <dbReference type="PROSITE" id="PS50157"/>
    </source>
</evidence>
<organism evidence="4 5">
    <name type="scientific">Corchorus olitorius</name>
    <dbReference type="NCBI Taxonomy" id="93759"/>
    <lineage>
        <taxon>Eukaryota</taxon>
        <taxon>Viridiplantae</taxon>
        <taxon>Streptophyta</taxon>
        <taxon>Embryophyta</taxon>
        <taxon>Tracheophyta</taxon>
        <taxon>Spermatophyta</taxon>
        <taxon>Magnoliopsida</taxon>
        <taxon>eudicotyledons</taxon>
        <taxon>Gunneridae</taxon>
        <taxon>Pentapetalae</taxon>
        <taxon>rosids</taxon>
        <taxon>malvids</taxon>
        <taxon>Malvales</taxon>
        <taxon>Malvaceae</taxon>
        <taxon>Grewioideae</taxon>
        <taxon>Apeibeae</taxon>
        <taxon>Corchorus</taxon>
    </lineage>
</organism>
<evidence type="ECO:0000313" key="4">
    <source>
        <dbReference type="EMBL" id="OMO70234.1"/>
    </source>
</evidence>
<dbReference type="GO" id="GO:0003729">
    <property type="term" value="F:mRNA binding"/>
    <property type="evidence" value="ECO:0007669"/>
    <property type="project" value="InterPro"/>
</dbReference>
<dbReference type="PANTHER" id="PTHR15921">
    <property type="entry name" value="PRE-MRNA CLEAVAGE COMPLEX II"/>
    <property type="match status" value="1"/>
</dbReference>
<dbReference type="PROSITE" id="PS00028">
    <property type="entry name" value="ZINC_FINGER_C2H2_1"/>
    <property type="match status" value="1"/>
</dbReference>
<feature type="region of interest" description="Disordered" evidence="2">
    <location>
        <begin position="1"/>
        <end position="24"/>
    </location>
</feature>
<keyword evidence="1" id="KW-0479">Metal-binding</keyword>